<dbReference type="EMBL" id="JALPTH010000048">
    <property type="protein sequence ID" value="MCK8681657.1"/>
    <property type="molecule type" value="Genomic_DNA"/>
</dbReference>
<proteinExistence type="predicted"/>
<comment type="caution">
    <text evidence="2">The sequence shown here is derived from an EMBL/GenBank/DDBJ whole genome shotgun (WGS) entry which is preliminary data.</text>
</comment>
<feature type="region of interest" description="Disordered" evidence="1">
    <location>
        <begin position="15"/>
        <end position="35"/>
    </location>
</feature>
<dbReference type="RefSeq" id="WP_248637481.1">
    <property type="nucleotide sequence ID" value="NZ_JALPTH010000048.1"/>
</dbReference>
<evidence type="ECO:0000313" key="2">
    <source>
        <dbReference type="EMBL" id="MCK8681657.1"/>
    </source>
</evidence>
<reference evidence="2 3" key="1">
    <citation type="submission" date="2022-04" db="EMBL/GenBank/DDBJ databases">
        <title>Streptomyces sp. nov. LCR6-01 isolated from Lichen of Dirinaria sp.</title>
        <authorList>
            <person name="Kanchanasin P."/>
            <person name="Tanasupawat S."/>
            <person name="Phongsopitanun W."/>
        </authorList>
    </citation>
    <scope>NUCLEOTIDE SEQUENCE [LARGE SCALE GENOMIC DNA]</scope>
    <source>
        <strain evidence="2 3">LCR6-01</strain>
    </source>
</reference>
<gene>
    <name evidence="2" type="ORF">M1O15_30515</name>
</gene>
<dbReference type="Proteomes" id="UP001522868">
    <property type="component" value="Unassembled WGS sequence"/>
</dbReference>
<evidence type="ECO:0000313" key="3">
    <source>
        <dbReference type="Proteomes" id="UP001522868"/>
    </source>
</evidence>
<evidence type="ECO:0000256" key="1">
    <source>
        <dbReference type="SAM" id="MobiDB-lite"/>
    </source>
</evidence>
<protein>
    <submittedName>
        <fullName evidence="2">Uncharacterized protein</fullName>
    </submittedName>
</protein>
<name>A0ABT0IK19_9ACTN</name>
<sequence length="76" mass="7655">MSAVHALFAWARASQDGLPSRRGGREPEAPCPCGPGTADGVRVEVAVGGAAPVAVRVAPVPAIGPGKPSGEADRRW</sequence>
<keyword evidence="3" id="KW-1185">Reference proteome</keyword>
<organism evidence="2 3">
    <name type="scientific">Streptomyces lichenis</name>
    <dbReference type="NCBI Taxonomy" id="2306967"/>
    <lineage>
        <taxon>Bacteria</taxon>
        <taxon>Bacillati</taxon>
        <taxon>Actinomycetota</taxon>
        <taxon>Actinomycetes</taxon>
        <taxon>Kitasatosporales</taxon>
        <taxon>Streptomycetaceae</taxon>
        <taxon>Streptomyces</taxon>
    </lineage>
</organism>
<accession>A0ABT0IK19</accession>